<dbReference type="GO" id="GO:0042840">
    <property type="term" value="P:D-glucuronate catabolic process"/>
    <property type="evidence" value="ECO:0007669"/>
    <property type="project" value="TreeGrafter"/>
</dbReference>
<protein>
    <submittedName>
        <fullName evidence="2">Glycerol-3-phosphate acyltransferase</fullName>
    </submittedName>
</protein>
<proteinExistence type="predicted"/>
<organism evidence="2 3">
    <name type="scientific">Nitrincola nitratireducens</name>
    <dbReference type="NCBI Taxonomy" id="1229521"/>
    <lineage>
        <taxon>Bacteria</taxon>
        <taxon>Pseudomonadati</taxon>
        <taxon>Pseudomonadota</taxon>
        <taxon>Gammaproteobacteria</taxon>
        <taxon>Oceanospirillales</taxon>
        <taxon>Oceanospirillaceae</taxon>
        <taxon>Nitrincola</taxon>
    </lineage>
</organism>
<reference evidence="2 3" key="2">
    <citation type="journal article" date="2015" name="Syst. Appl. Microbiol.">
        <title>Nitrincola nitratireducens sp. nov. isolated from a haloalkaline crater lake.</title>
        <authorList>
            <person name="Singh A."/>
            <person name="Vaidya B."/>
            <person name="Tanuku N.R."/>
            <person name="Pinnaka A.K."/>
        </authorList>
    </citation>
    <scope>NUCLEOTIDE SEQUENCE [LARGE SCALE GENOMIC DNA]</scope>
    <source>
        <strain evidence="2 3">AK23</strain>
    </source>
</reference>
<keyword evidence="3" id="KW-1185">Reference proteome</keyword>
<dbReference type="RefSeq" id="WP_036512097.1">
    <property type="nucleotide sequence ID" value="NZ_AONB01000014.1"/>
</dbReference>
<keyword evidence="2" id="KW-0012">Acyltransferase</keyword>
<dbReference type="GO" id="GO:0016746">
    <property type="term" value="F:acyltransferase activity"/>
    <property type="evidence" value="ECO:0007669"/>
    <property type="project" value="UniProtKB-KW"/>
</dbReference>
<dbReference type="PANTHER" id="PTHR30068:SF3">
    <property type="entry name" value="PHOSPHOLIPID_GLYCEROL ACYLTRANSFERASE DOMAIN-CONTAINING PROTEIN"/>
    <property type="match status" value="1"/>
</dbReference>
<dbReference type="SMART" id="SM00563">
    <property type="entry name" value="PlsC"/>
    <property type="match status" value="1"/>
</dbReference>
<dbReference type="EMBL" id="AONB01000014">
    <property type="protein sequence ID" value="EXJ10384.1"/>
    <property type="molecule type" value="Genomic_DNA"/>
</dbReference>
<reference evidence="3" key="1">
    <citation type="submission" date="2012-11" db="EMBL/GenBank/DDBJ databases">
        <authorList>
            <person name="Singh A."/>
            <person name="Pinnaka A.K."/>
            <person name="Vaidya B."/>
        </authorList>
    </citation>
    <scope>NUCLEOTIDE SEQUENCE [LARGE SCALE GENOMIC DNA]</scope>
    <source>
        <strain evidence="3">AK23</strain>
    </source>
</reference>
<name>W9UTI1_9GAMM</name>
<dbReference type="PANTHER" id="PTHR30068">
    <property type="entry name" value="URONATE ISOMERASE"/>
    <property type="match status" value="1"/>
</dbReference>
<gene>
    <name evidence="2" type="ORF">D791_02712</name>
</gene>
<sequence length="381" mass="43520">MSEHSQVVDPFQSIRPYRDNEVAEVLGRMLRDNEFVDVITHYQFPRLPKWVLRILRPAVRIALAAKVGEIETVSSFQTLIAGYMTKMISRTTSRLSCSGIDQLDPQEAYLFVSNHRDIAMDPAFVNWALYQYGMNTVRIAIGDNLLKKPYVSDLMRLNKSFIVRRSLKAPREMMASMTQLSEYIDHSIMTGHSVWIAQREGRSKDGNDRTDPTLLKMFYMSHRKQRSFAEMVTRLNIVPVSISYEYDPCDAMKARELAAIEETGKYEKSQYEDIDSIVKGITGAKGHVHVSFGQPIRGIYETPEQLAQEIDRQIRSDYYLHPSNLVAAGESIDAKTEQAFAARLAQVSGRAEDFLRNMYANPVYNRREAESLTQNEADSHA</sequence>
<dbReference type="OrthoDB" id="1078132at2"/>
<dbReference type="PATRIC" id="fig|1229521.3.peg.2740"/>
<evidence type="ECO:0000259" key="1">
    <source>
        <dbReference type="SMART" id="SM00563"/>
    </source>
</evidence>
<dbReference type="InterPro" id="IPR002123">
    <property type="entry name" value="Plipid/glycerol_acylTrfase"/>
</dbReference>
<dbReference type="GO" id="GO:0019698">
    <property type="term" value="P:D-galacturonate catabolic process"/>
    <property type="evidence" value="ECO:0007669"/>
    <property type="project" value="TreeGrafter"/>
</dbReference>
<evidence type="ECO:0000313" key="2">
    <source>
        <dbReference type="EMBL" id="EXJ10384.1"/>
    </source>
</evidence>
<dbReference type="Proteomes" id="UP000019464">
    <property type="component" value="Unassembled WGS sequence"/>
</dbReference>
<dbReference type="SUPFAM" id="SSF69593">
    <property type="entry name" value="Glycerol-3-phosphate (1)-acyltransferase"/>
    <property type="match status" value="1"/>
</dbReference>
<keyword evidence="2" id="KW-0808">Transferase</keyword>
<dbReference type="STRING" id="1229521.D791_02712"/>
<accession>W9UTI1</accession>
<evidence type="ECO:0000313" key="3">
    <source>
        <dbReference type="Proteomes" id="UP000019464"/>
    </source>
</evidence>
<comment type="caution">
    <text evidence="2">The sequence shown here is derived from an EMBL/GenBank/DDBJ whole genome shotgun (WGS) entry which is preliminary data.</text>
</comment>
<feature type="domain" description="Phospholipid/glycerol acyltransferase" evidence="1">
    <location>
        <begin position="109"/>
        <end position="245"/>
    </location>
</feature>
<dbReference type="AlphaFoldDB" id="W9UTI1"/>
<dbReference type="Pfam" id="PF01553">
    <property type="entry name" value="Acyltransferase"/>
    <property type="match status" value="1"/>
</dbReference>